<feature type="domain" description="Glycosyltransferase subfamily 4-like N-terminal" evidence="2">
    <location>
        <begin position="23"/>
        <end position="176"/>
    </location>
</feature>
<feature type="domain" description="Glycosyl transferase family 1" evidence="1">
    <location>
        <begin position="192"/>
        <end position="349"/>
    </location>
</feature>
<keyword evidence="3" id="KW-0808">Transferase</keyword>
<dbReference type="Pfam" id="PF00534">
    <property type="entry name" value="Glycos_transf_1"/>
    <property type="match status" value="1"/>
</dbReference>
<evidence type="ECO:0000259" key="1">
    <source>
        <dbReference type="Pfam" id="PF00534"/>
    </source>
</evidence>
<dbReference type="EMBL" id="MUIE01000153">
    <property type="protein sequence ID" value="OQX35744.1"/>
    <property type="molecule type" value="Genomic_DNA"/>
</dbReference>
<dbReference type="GO" id="GO:1901135">
    <property type="term" value="P:carbohydrate derivative metabolic process"/>
    <property type="evidence" value="ECO:0007669"/>
    <property type="project" value="UniProtKB-ARBA"/>
</dbReference>
<proteinExistence type="predicted"/>
<dbReference type="InterPro" id="IPR028098">
    <property type="entry name" value="Glyco_trans_4-like_N"/>
</dbReference>
<name>A0A657PZP1_9GAMM</name>
<dbReference type="AlphaFoldDB" id="A0A657PZP1"/>
<dbReference type="Gene3D" id="3.40.50.2000">
    <property type="entry name" value="Glycogen Phosphorylase B"/>
    <property type="match status" value="2"/>
</dbReference>
<dbReference type="PANTHER" id="PTHR12526">
    <property type="entry name" value="GLYCOSYLTRANSFERASE"/>
    <property type="match status" value="1"/>
</dbReference>
<dbReference type="PANTHER" id="PTHR12526:SF638">
    <property type="entry name" value="SPORE COAT PROTEIN SA"/>
    <property type="match status" value="1"/>
</dbReference>
<dbReference type="SUPFAM" id="SSF53756">
    <property type="entry name" value="UDP-Glycosyltransferase/glycogen phosphorylase"/>
    <property type="match status" value="1"/>
</dbReference>
<evidence type="ECO:0000313" key="4">
    <source>
        <dbReference type="Proteomes" id="UP000243361"/>
    </source>
</evidence>
<evidence type="ECO:0000313" key="3">
    <source>
        <dbReference type="EMBL" id="OQX35744.1"/>
    </source>
</evidence>
<comment type="caution">
    <text evidence="3">The sequence shown here is derived from an EMBL/GenBank/DDBJ whole genome shotgun (WGS) entry which is preliminary data.</text>
</comment>
<keyword evidence="4" id="KW-1185">Reference proteome</keyword>
<reference evidence="3" key="1">
    <citation type="submission" date="2017-02" db="EMBL/GenBank/DDBJ databases">
        <title>Novel co-symbiosis in the unique lucinid bivalve Phacoides pectinatus.</title>
        <authorList>
            <person name="Lim S.J."/>
            <person name="Davis B.G."/>
            <person name="Gill D.E."/>
            <person name="Engel A.S."/>
            <person name="Anderson L.C."/>
            <person name="Campbell B.J."/>
        </authorList>
    </citation>
    <scope>NUCLEOTIDE SEQUENCE [LARGE SCALE GENOMIC DNA]</scope>
    <source>
        <strain evidence="3">LUC13016_P6</strain>
    </source>
</reference>
<evidence type="ECO:0000259" key="2">
    <source>
        <dbReference type="Pfam" id="PF13439"/>
    </source>
</evidence>
<dbReference type="Pfam" id="PF13439">
    <property type="entry name" value="Glyco_transf_4"/>
    <property type="match status" value="1"/>
</dbReference>
<dbReference type="GO" id="GO:0016757">
    <property type="term" value="F:glycosyltransferase activity"/>
    <property type="evidence" value="ECO:0007669"/>
    <property type="project" value="InterPro"/>
</dbReference>
<dbReference type="InterPro" id="IPR001296">
    <property type="entry name" value="Glyco_trans_1"/>
</dbReference>
<gene>
    <name evidence="3" type="ORF">B0D84_02130</name>
</gene>
<accession>A0A657PZP1</accession>
<sequence length="384" mass="42305">MDGGAVAARRLTVVQLLPALEGGGVERGTLEVAAELVRLGHRSIVLSSGGRMVDALQAGGSEHYSWPVGAKSPLSLRLVPRLRRWLREEGVDIVHARSRMPAWIAYLAWHGMAPAHRPRFLTTMHGAHSVNRYSRIMTRGERVIAVSEFIRQHILENYPDTAPEKITVIHRGVDPSAFPFGYQAPERWRQAWFQTYPQLQGKLVITLPGRLTRLKGHHDFIDLIESLAAGGIPVAGLIVGGEDPRRRAYAEEIRQRARALGGELVTFTGQRSDLREIYSVSNLVVSVSRKAESFGRTVAEALSLGVPVLGYDHGGVGEILGAVFPRGRVPLDDIQGLVRAARAILSDEIEMSPLERFHLQDMLDATLRVYEGMTMQNSGVSDGE</sequence>
<organism evidence="3 4">
    <name type="scientific">Candidatus Sedimenticola endophacoides</name>
    <dbReference type="NCBI Taxonomy" id="2548426"/>
    <lineage>
        <taxon>Bacteria</taxon>
        <taxon>Pseudomonadati</taxon>
        <taxon>Pseudomonadota</taxon>
        <taxon>Gammaproteobacteria</taxon>
        <taxon>Chromatiales</taxon>
        <taxon>Sedimenticolaceae</taxon>
        <taxon>Sedimenticola</taxon>
    </lineage>
</organism>
<protein>
    <submittedName>
        <fullName evidence="3">Glycosyl transferase</fullName>
    </submittedName>
</protein>
<dbReference type="Proteomes" id="UP000243361">
    <property type="component" value="Unassembled WGS sequence"/>
</dbReference>